<sequence>MTYASSLYLFAFERAQPEPLAFMPLGVRFYLDRCGYRLSLAQWQALPEGDRATLARIEPAFDEASATAFARVLEPCVSHASIGPVETQACEDVETLAPAAVPDTVIAQAAQHGVDDIAQQAWSALTIGQRYALAKLARKARRSEDFGAAMTEFGLRAH</sequence>
<dbReference type="InterPro" id="IPR013481">
    <property type="entry name" value="NarM"/>
</dbReference>
<evidence type="ECO:0000313" key="1">
    <source>
        <dbReference type="EMBL" id="RKP58917.1"/>
    </source>
</evidence>
<comment type="caution">
    <text evidence="1">The sequence shown here is derived from an EMBL/GenBank/DDBJ whole genome shotgun (WGS) entry which is preliminary data.</text>
</comment>
<protein>
    <submittedName>
        <fullName evidence="1">Uncharacterized protein</fullName>
    </submittedName>
</protein>
<evidence type="ECO:0000313" key="2">
    <source>
        <dbReference type="Proteomes" id="UP000270342"/>
    </source>
</evidence>
<dbReference type="RefSeq" id="WP_121083301.1">
    <property type="nucleotide sequence ID" value="NZ_RBZU01000001.1"/>
</dbReference>
<dbReference type="EMBL" id="RBZU01000001">
    <property type="protein sequence ID" value="RKP58917.1"/>
    <property type="molecule type" value="Genomic_DNA"/>
</dbReference>
<gene>
    <name evidence="1" type="ORF">D7S86_03060</name>
</gene>
<keyword evidence="2" id="KW-1185">Reference proteome</keyword>
<dbReference type="Pfam" id="PF09655">
    <property type="entry name" value="Nitr_red_assoc"/>
    <property type="match status" value="1"/>
</dbReference>
<organism evidence="1 2">
    <name type="scientific">Pararobbsia silviterrae</name>
    <dbReference type="NCBI Taxonomy" id="1792498"/>
    <lineage>
        <taxon>Bacteria</taxon>
        <taxon>Pseudomonadati</taxon>
        <taxon>Pseudomonadota</taxon>
        <taxon>Betaproteobacteria</taxon>
        <taxon>Burkholderiales</taxon>
        <taxon>Burkholderiaceae</taxon>
        <taxon>Pararobbsia</taxon>
    </lineage>
</organism>
<dbReference type="Proteomes" id="UP000270342">
    <property type="component" value="Unassembled WGS sequence"/>
</dbReference>
<accession>A0A494YFV4</accession>
<reference evidence="1 2" key="1">
    <citation type="submission" date="2018-10" db="EMBL/GenBank/DDBJ databases">
        <title>Robbsia sp. DHC34, isolated from soil.</title>
        <authorList>
            <person name="Gao Z.-H."/>
            <person name="Qiu L.-H."/>
        </authorList>
    </citation>
    <scope>NUCLEOTIDE SEQUENCE [LARGE SCALE GENOMIC DNA]</scope>
    <source>
        <strain evidence="1 2">DHC34</strain>
    </source>
</reference>
<dbReference type="OrthoDB" id="7263223at2"/>
<proteinExistence type="predicted"/>
<dbReference type="AlphaFoldDB" id="A0A494YFV4"/>
<name>A0A494YFV4_9BURK</name>